<dbReference type="Pfam" id="PF19266">
    <property type="entry name" value="CIS_tube"/>
    <property type="match status" value="1"/>
</dbReference>
<dbReference type="Proteomes" id="UP000419743">
    <property type="component" value="Unassembled WGS sequence"/>
</dbReference>
<dbReference type="Pfam" id="PF01476">
    <property type="entry name" value="LysM"/>
    <property type="match status" value="1"/>
</dbReference>
<evidence type="ECO:0000259" key="1">
    <source>
        <dbReference type="PROSITE" id="PS51782"/>
    </source>
</evidence>
<dbReference type="Gene3D" id="3.10.350.10">
    <property type="entry name" value="LysM domain"/>
    <property type="match status" value="1"/>
</dbReference>
<dbReference type="PROSITE" id="PS51782">
    <property type="entry name" value="LYSM"/>
    <property type="match status" value="1"/>
</dbReference>
<reference evidence="2 3" key="1">
    <citation type="submission" date="2019-11" db="EMBL/GenBank/DDBJ databases">
        <authorList>
            <person name="Criscuolo A."/>
        </authorList>
    </citation>
    <scope>NUCLEOTIDE SEQUENCE [LARGE SCALE GENOMIC DNA]</scope>
    <source>
        <strain evidence="2">CIP111667</strain>
    </source>
</reference>
<dbReference type="InterPro" id="IPR045361">
    <property type="entry name" value="CIS_tube_prot_N"/>
</dbReference>
<proteinExistence type="predicted"/>
<dbReference type="RefSeq" id="WP_156738859.1">
    <property type="nucleotide sequence ID" value="NZ_CACRYJ010000006.1"/>
</dbReference>
<dbReference type="EMBL" id="CACRYJ010000006">
    <property type="protein sequence ID" value="VZO35052.1"/>
    <property type="molecule type" value="Genomic_DNA"/>
</dbReference>
<dbReference type="InterPro" id="IPR036779">
    <property type="entry name" value="LysM_dom_sf"/>
</dbReference>
<dbReference type="CDD" id="cd00118">
    <property type="entry name" value="LysM"/>
    <property type="match status" value="1"/>
</dbReference>
<sequence>MPPAPVAFEAAGAGGAGSPARLEHAYLQLHEPSLDGSLSKPGPKLDRIDFQFNPKELSLSKRAVWKESPATGNKRAGPPQYTGPQPTSLTLEMFFDASDTLDSSVVKKVERLFTCCVPTSASFGQKKASPPWVLFRWGALTGFLAYIESVTATYTLFTSAGLPVRATCTVTLNEIAGEQPGQNPTSGGLVPRREHVLRAGDTLAGIAYAEYGDPSLWRAVAELNGVDDPVRLRPGRRLLLPAADELPRVALPRGERAREVARAGD</sequence>
<dbReference type="AlphaFoldDB" id="A0A7M4DDT8"/>
<organism evidence="2 3">
    <name type="scientific">Occultella aeris</name>
    <dbReference type="NCBI Taxonomy" id="2761496"/>
    <lineage>
        <taxon>Bacteria</taxon>
        <taxon>Bacillati</taxon>
        <taxon>Actinomycetota</taxon>
        <taxon>Actinomycetes</taxon>
        <taxon>Micrococcales</taxon>
        <taxon>Ruaniaceae</taxon>
        <taxon>Occultella</taxon>
    </lineage>
</organism>
<evidence type="ECO:0000313" key="3">
    <source>
        <dbReference type="Proteomes" id="UP000419743"/>
    </source>
</evidence>
<evidence type="ECO:0000313" key="2">
    <source>
        <dbReference type="EMBL" id="VZO35052.1"/>
    </source>
</evidence>
<name>A0A7M4DDT8_9MICO</name>
<accession>A0A7M4DDT8</accession>
<dbReference type="InterPro" id="IPR018392">
    <property type="entry name" value="LysM"/>
</dbReference>
<keyword evidence="3" id="KW-1185">Reference proteome</keyword>
<comment type="caution">
    <text evidence="2">The sequence shown here is derived from an EMBL/GenBank/DDBJ whole genome shotgun (WGS) entry which is preliminary data.</text>
</comment>
<protein>
    <recommendedName>
        <fullName evidence="1">LysM domain-containing protein</fullName>
    </recommendedName>
</protein>
<feature type="domain" description="LysM" evidence="1">
    <location>
        <begin position="193"/>
        <end position="240"/>
    </location>
</feature>
<gene>
    <name evidence="2" type="ORF">HALOF300_00277</name>
</gene>